<reference evidence="1 2" key="1">
    <citation type="submission" date="2010-01" db="EMBL/GenBank/DDBJ databases">
        <authorList>
            <person name="Weinstock G."/>
            <person name="Sodergren E."/>
            <person name="Clifton S."/>
            <person name="Fulton L."/>
            <person name="Fulton B."/>
            <person name="Courtney L."/>
            <person name="Fronick C."/>
            <person name="Harrison M."/>
            <person name="Strong C."/>
            <person name="Farmer C."/>
            <person name="Delahaunty K."/>
            <person name="Markovic C."/>
            <person name="Hall O."/>
            <person name="Minx P."/>
            <person name="Tomlinson C."/>
            <person name="Mitreva M."/>
            <person name="Nelson J."/>
            <person name="Hou S."/>
            <person name="Wollam A."/>
            <person name="Pepin K.H."/>
            <person name="Johnson M."/>
            <person name="Bhonagiri V."/>
            <person name="Nash W.E."/>
            <person name="Warren W."/>
            <person name="Chinwalla A."/>
            <person name="Mardis E.R."/>
            <person name="Wilson R.K."/>
        </authorList>
    </citation>
    <scope>NUCLEOTIDE SEQUENCE [LARGE SCALE GENOMIC DNA]</scope>
    <source>
        <strain evidence="1 2">DSM 2374</strain>
    </source>
</reference>
<dbReference type="EMBL" id="ABYV02000011">
    <property type="protein sequence ID" value="EFC92644.1"/>
    <property type="molecule type" value="Genomic_DNA"/>
</dbReference>
<comment type="caution">
    <text evidence="1">The sequence shown here is derived from an EMBL/GenBank/DDBJ whole genome shotgun (WGS) entry which is preliminary data.</text>
</comment>
<gene>
    <name evidence="1" type="ORF">METSMIF1_03678</name>
</gene>
<evidence type="ECO:0000313" key="1">
    <source>
        <dbReference type="EMBL" id="EFC92644.1"/>
    </source>
</evidence>
<name>D2ZS44_METSM</name>
<sequence length="49" mass="6017">MGAIFTVVQLFWQGLKIKFREVQYQEIIEKKTDYEKKDYIMNNELNIIF</sequence>
<dbReference type="HOGENOM" id="CLU_3130916_0_0_2"/>
<organism evidence="1 2">
    <name type="scientific">Methanobrevibacter smithii DSM 2374</name>
    <dbReference type="NCBI Taxonomy" id="521002"/>
    <lineage>
        <taxon>Archaea</taxon>
        <taxon>Methanobacteriati</taxon>
        <taxon>Methanobacteriota</taxon>
        <taxon>Methanomada group</taxon>
        <taxon>Methanobacteria</taxon>
        <taxon>Methanobacteriales</taxon>
        <taxon>Methanobacteriaceae</taxon>
        <taxon>Methanobrevibacter</taxon>
    </lineage>
</organism>
<dbReference type="Proteomes" id="UP000004028">
    <property type="component" value="Unassembled WGS sequence"/>
</dbReference>
<protein>
    <submittedName>
        <fullName evidence="1">Uncharacterized protein</fullName>
    </submittedName>
</protein>
<evidence type="ECO:0000313" key="2">
    <source>
        <dbReference type="Proteomes" id="UP000004028"/>
    </source>
</evidence>
<dbReference type="AlphaFoldDB" id="D2ZS44"/>
<proteinExistence type="predicted"/>
<accession>D2ZS44</accession>